<dbReference type="NCBIfam" id="NF005085">
    <property type="entry name" value="PRK06520.1"/>
    <property type="match status" value="1"/>
</dbReference>
<keyword evidence="2" id="KW-0808">Transferase</keyword>
<name>A0ABR6VH59_9FIRM</name>
<proteinExistence type="predicted"/>
<comment type="caution">
    <text evidence="2">The sequence shown here is derived from an EMBL/GenBank/DDBJ whole genome shotgun (WGS) entry which is preliminary data.</text>
</comment>
<dbReference type="Proteomes" id="UP000606870">
    <property type="component" value="Unassembled WGS sequence"/>
</dbReference>
<dbReference type="GO" id="GO:0003871">
    <property type="term" value="F:5-methyltetrahydropteroyltriglutamate-homocysteine S-methyltransferase activity"/>
    <property type="evidence" value="ECO:0007669"/>
    <property type="project" value="UniProtKB-EC"/>
</dbReference>
<dbReference type="CDD" id="cd03311">
    <property type="entry name" value="CIMS_C_terminal_like"/>
    <property type="match status" value="1"/>
</dbReference>
<dbReference type="InterPro" id="IPR002629">
    <property type="entry name" value="Met_Synth_C/arc"/>
</dbReference>
<protein>
    <submittedName>
        <fullName evidence="2">5-methyltetrahydropteroyltriglutamate--homocysteine S-methyltransferase</fullName>
        <ecNumber evidence="2">2.1.1.14</ecNumber>
    </submittedName>
</protein>
<evidence type="ECO:0000313" key="3">
    <source>
        <dbReference type="Proteomes" id="UP000606870"/>
    </source>
</evidence>
<dbReference type="EMBL" id="JACOGK010000010">
    <property type="protein sequence ID" value="MBC3536554.1"/>
    <property type="molecule type" value="Genomic_DNA"/>
</dbReference>
<keyword evidence="2" id="KW-0489">Methyltransferase</keyword>
<keyword evidence="3" id="KW-1185">Reference proteome</keyword>
<evidence type="ECO:0000313" key="2">
    <source>
        <dbReference type="EMBL" id="MBC3536554.1"/>
    </source>
</evidence>
<dbReference type="SUPFAM" id="SSF51726">
    <property type="entry name" value="UROD/MetE-like"/>
    <property type="match status" value="1"/>
</dbReference>
<reference evidence="2 3" key="1">
    <citation type="submission" date="2020-08" db="EMBL/GenBank/DDBJ databases">
        <authorList>
            <person name="Liu C."/>
            <person name="Sun Q."/>
        </authorList>
    </citation>
    <scope>NUCLEOTIDE SEQUENCE [LARGE SCALE GENOMIC DNA]</scope>
    <source>
        <strain evidence="2 3">NSJ-59</strain>
    </source>
</reference>
<accession>A0ABR6VH59</accession>
<dbReference type="EC" id="2.1.1.14" evidence="2"/>
<gene>
    <name evidence="2" type="ORF">H8J70_04715</name>
</gene>
<dbReference type="Gene3D" id="3.20.20.210">
    <property type="match status" value="1"/>
</dbReference>
<dbReference type="PANTHER" id="PTHR43844:SF1">
    <property type="entry name" value="METHIONINE SYNTHASE"/>
    <property type="match status" value="1"/>
</dbReference>
<organism evidence="2 3">
    <name type="scientific">Megasphaera hominis</name>
    <dbReference type="NCBI Taxonomy" id="159836"/>
    <lineage>
        <taxon>Bacteria</taxon>
        <taxon>Bacillati</taxon>
        <taxon>Bacillota</taxon>
        <taxon>Negativicutes</taxon>
        <taxon>Veillonellales</taxon>
        <taxon>Veillonellaceae</taxon>
        <taxon>Megasphaera</taxon>
    </lineage>
</organism>
<dbReference type="GO" id="GO:0032259">
    <property type="term" value="P:methylation"/>
    <property type="evidence" value="ECO:0007669"/>
    <property type="project" value="UniProtKB-KW"/>
</dbReference>
<dbReference type="RefSeq" id="WP_186502710.1">
    <property type="nucleotide sequence ID" value="NZ_JACOGK010000010.1"/>
</dbReference>
<feature type="domain" description="Cobalamin-independent methionine synthase MetE C-terminal/archaeal" evidence="1">
    <location>
        <begin position="14"/>
        <end position="348"/>
    </location>
</feature>
<dbReference type="InterPro" id="IPR038071">
    <property type="entry name" value="UROD/MetE-like_sf"/>
</dbReference>
<dbReference type="PANTHER" id="PTHR43844">
    <property type="entry name" value="METHIONINE SYNTHASE"/>
    <property type="match status" value="1"/>
</dbReference>
<dbReference type="Pfam" id="PF01717">
    <property type="entry name" value="Meth_synt_2"/>
    <property type="match status" value="1"/>
</dbReference>
<evidence type="ECO:0000259" key="1">
    <source>
        <dbReference type="Pfam" id="PF01717"/>
    </source>
</evidence>
<sequence>MTTETKKGPFRYDVVGSFLRTDRIKEARQAATAGTLDPAGLRQIEDEEITKLIDKEIEIGLKAVTDGEFRRSYWHLDFLEQLEGVEHIKAEHWSVAFKGHQPKAATLQITDKVDFGDHPFLKDFAFVKAAAGDRAVAKFTIPSPSMLHLICCVRAEEYQPIPRYEDEAVLFEDIAKAYRKAVHAFYDSGCRYLQLDDTSWGEFCDEEKRQAYAARGFDLDRIAREYVKVINYAIADKPADMTVTMHICRGNFRSTWFSSGGYEPVAEILFGGCHVDGFFLEYDSDRAGGFAPLRFIQNQKVVLGLVTSKFPQLEKESDLIARIEEASQYVPKDQLCLSPQCGFASTEEGNEMTAEQQWDKLRLIKRTAEKVWPDA</sequence>